<feature type="binding site" evidence="6">
    <location>
        <position position="77"/>
    </location>
    <ligand>
        <name>S-adenosyl-L-methionine</name>
        <dbReference type="ChEBI" id="CHEBI:59789"/>
    </ligand>
</feature>
<feature type="binding site" evidence="6">
    <location>
        <begin position="128"/>
        <end position="133"/>
    </location>
    <ligand>
        <name>S-adenosyl-L-methionine</name>
        <dbReference type="ChEBI" id="CHEBI:59789"/>
    </ligand>
</feature>
<comment type="catalytic activity">
    <reaction evidence="6">
        <text>pseudouridine(1915) in 23S rRNA + S-adenosyl-L-methionine = N(3)-methylpseudouridine(1915) in 23S rRNA + S-adenosyl-L-homocysteine + H(+)</text>
        <dbReference type="Rhea" id="RHEA:42752"/>
        <dbReference type="Rhea" id="RHEA-COMP:10221"/>
        <dbReference type="Rhea" id="RHEA-COMP:10222"/>
        <dbReference type="ChEBI" id="CHEBI:15378"/>
        <dbReference type="ChEBI" id="CHEBI:57856"/>
        <dbReference type="ChEBI" id="CHEBI:59789"/>
        <dbReference type="ChEBI" id="CHEBI:65314"/>
        <dbReference type="ChEBI" id="CHEBI:74486"/>
        <dbReference type="EC" id="2.1.1.177"/>
    </reaction>
</comment>
<name>A0A134AKL9_9FIRM</name>
<evidence type="ECO:0000256" key="5">
    <source>
        <dbReference type="ARBA" id="ARBA00038303"/>
    </source>
</evidence>
<feature type="binding site" evidence="6">
    <location>
        <position position="109"/>
    </location>
    <ligand>
        <name>S-adenosyl-L-methionine</name>
        <dbReference type="ChEBI" id="CHEBI:59789"/>
    </ligand>
</feature>
<dbReference type="InterPro" id="IPR029026">
    <property type="entry name" value="tRNA_m1G_MTases_N"/>
</dbReference>
<keyword evidence="6" id="KW-0963">Cytoplasm</keyword>
<dbReference type="GO" id="GO:0005737">
    <property type="term" value="C:cytoplasm"/>
    <property type="evidence" value="ECO:0007669"/>
    <property type="project" value="UniProtKB-SubCell"/>
</dbReference>
<dbReference type="CDD" id="cd18081">
    <property type="entry name" value="RlmH-like"/>
    <property type="match status" value="1"/>
</dbReference>
<dbReference type="AlphaFoldDB" id="A0A134AKL9"/>
<evidence type="ECO:0000313" key="8">
    <source>
        <dbReference type="Proteomes" id="UP000070442"/>
    </source>
</evidence>
<dbReference type="SUPFAM" id="SSF75217">
    <property type="entry name" value="alpha/beta knot"/>
    <property type="match status" value="1"/>
</dbReference>
<evidence type="ECO:0000256" key="2">
    <source>
        <dbReference type="ARBA" id="ARBA00022603"/>
    </source>
</evidence>
<dbReference type="EMBL" id="LSDG01000005">
    <property type="protein sequence ID" value="KXB68257.1"/>
    <property type="molecule type" value="Genomic_DNA"/>
</dbReference>
<organism evidence="7 8">
    <name type="scientific">Aedoeadaptatus coxii</name>
    <dbReference type="NCBI Taxonomy" id="755172"/>
    <lineage>
        <taxon>Bacteria</taxon>
        <taxon>Bacillati</taxon>
        <taxon>Bacillota</taxon>
        <taxon>Tissierellia</taxon>
        <taxon>Tissierellales</taxon>
        <taxon>Peptoniphilaceae</taxon>
        <taxon>Aedoeadaptatus</taxon>
    </lineage>
</organism>
<dbReference type="GO" id="GO:0070038">
    <property type="term" value="F:rRNA (pseudouridine-N3-)-methyltransferase activity"/>
    <property type="evidence" value="ECO:0007669"/>
    <property type="project" value="UniProtKB-UniRule"/>
</dbReference>
<dbReference type="PIRSF" id="PIRSF004505">
    <property type="entry name" value="MT_bac"/>
    <property type="match status" value="1"/>
</dbReference>
<proteinExistence type="inferred from homology"/>
<comment type="subunit">
    <text evidence="6">Homodimer.</text>
</comment>
<dbReference type="PATRIC" id="fig|755172.3.peg.267"/>
<dbReference type="EC" id="2.1.1.177" evidence="6"/>
<gene>
    <name evidence="6" type="primary">rlmH</name>
    <name evidence="7" type="ORF">HMPREF1863_00278</name>
</gene>
<dbReference type="InterPro" id="IPR003742">
    <property type="entry name" value="RlmH-like"/>
</dbReference>
<keyword evidence="4 6" id="KW-0949">S-adenosyl-L-methionine</keyword>
<evidence type="ECO:0000256" key="6">
    <source>
        <dbReference type="HAMAP-Rule" id="MF_00658"/>
    </source>
</evidence>
<evidence type="ECO:0000256" key="1">
    <source>
        <dbReference type="ARBA" id="ARBA00022552"/>
    </source>
</evidence>
<dbReference type="Gene3D" id="3.40.1280.10">
    <property type="match status" value="1"/>
</dbReference>
<dbReference type="Proteomes" id="UP000070442">
    <property type="component" value="Unassembled WGS sequence"/>
</dbReference>
<dbReference type="RefSeq" id="WP_198142690.1">
    <property type="nucleotide sequence ID" value="NZ_CAIJCT010000016.1"/>
</dbReference>
<keyword evidence="8" id="KW-1185">Reference proteome</keyword>
<dbReference type="HAMAP" id="MF_00658">
    <property type="entry name" value="23SrRNA_methyltr_H"/>
    <property type="match status" value="1"/>
</dbReference>
<accession>A0A134AKL9</accession>
<evidence type="ECO:0000256" key="4">
    <source>
        <dbReference type="ARBA" id="ARBA00022691"/>
    </source>
</evidence>
<keyword evidence="3 6" id="KW-0808">Transferase</keyword>
<dbReference type="PANTHER" id="PTHR33603">
    <property type="entry name" value="METHYLTRANSFERASE"/>
    <property type="match status" value="1"/>
</dbReference>
<comment type="function">
    <text evidence="6">Specifically methylates the pseudouridine at position 1915 (m3Psi1915) in 23S rRNA.</text>
</comment>
<dbReference type="PANTHER" id="PTHR33603:SF1">
    <property type="entry name" value="RIBOSOMAL RNA LARGE SUBUNIT METHYLTRANSFERASE H"/>
    <property type="match status" value="1"/>
</dbReference>
<sequence length="160" mass="18433">MLKIRVIALGKLKSRELTALSDEYVKRIRPYIPIEIVELKDERAPESLSEKEKEQVLEKEADRILENIQPGDLCIPLVIEGKTMDSVRFSETLYDMMERAQGKVVFVIGSSMGMSERVKARGDMRLSFSPMTMPHTLMRPVLLEQIYRASRIHSGHTYHK</sequence>
<comment type="caution">
    <text evidence="7">The sequence shown here is derived from an EMBL/GenBank/DDBJ whole genome shotgun (WGS) entry which is preliminary data.</text>
</comment>
<comment type="subcellular location">
    <subcellularLocation>
        <location evidence="6">Cytoplasm</location>
    </subcellularLocation>
</comment>
<dbReference type="InterPro" id="IPR029028">
    <property type="entry name" value="Alpha/beta_knot_MTases"/>
</dbReference>
<dbReference type="NCBIfam" id="NF000985">
    <property type="entry name" value="PRK00103.1-3"/>
    <property type="match status" value="1"/>
</dbReference>
<dbReference type="STRING" id="755172.HMPREF1863_00278"/>
<evidence type="ECO:0000313" key="7">
    <source>
        <dbReference type="EMBL" id="KXB68257.1"/>
    </source>
</evidence>
<reference evidence="8" key="1">
    <citation type="submission" date="2016-01" db="EMBL/GenBank/DDBJ databases">
        <authorList>
            <person name="Mitreva M."/>
            <person name="Pepin K.H."/>
            <person name="Mihindukulasuriya K.A."/>
            <person name="Fulton R."/>
            <person name="Fronick C."/>
            <person name="O'Laughlin M."/>
            <person name="Miner T."/>
            <person name="Herter B."/>
            <person name="Rosa B.A."/>
            <person name="Cordes M."/>
            <person name="Tomlinson C."/>
            <person name="Wollam A."/>
            <person name="Palsikar V.B."/>
            <person name="Mardis E.R."/>
            <person name="Wilson R.K."/>
        </authorList>
    </citation>
    <scope>NUCLEOTIDE SEQUENCE [LARGE SCALE GENOMIC DNA]</scope>
    <source>
        <strain evidence="8">DNF00729</strain>
    </source>
</reference>
<comment type="similarity">
    <text evidence="5 6">Belongs to the RNA methyltransferase RlmH family.</text>
</comment>
<protein>
    <recommendedName>
        <fullName evidence="6">Ribosomal RNA large subunit methyltransferase H</fullName>
        <ecNumber evidence="6">2.1.1.177</ecNumber>
    </recommendedName>
    <alternativeName>
        <fullName evidence="6">23S rRNA (pseudouridine1915-N3)-methyltransferase</fullName>
    </alternativeName>
    <alternativeName>
        <fullName evidence="6">23S rRNA m3Psi1915 methyltransferase</fullName>
    </alternativeName>
    <alternativeName>
        <fullName evidence="6">rRNA (pseudouridine-N3-)-methyltransferase RlmH</fullName>
    </alternativeName>
</protein>
<keyword evidence="2 6" id="KW-0489">Methyltransferase</keyword>
<keyword evidence="1 6" id="KW-0698">rRNA processing</keyword>
<dbReference type="Pfam" id="PF02590">
    <property type="entry name" value="SPOUT_MTase"/>
    <property type="match status" value="1"/>
</dbReference>
<evidence type="ECO:0000256" key="3">
    <source>
        <dbReference type="ARBA" id="ARBA00022679"/>
    </source>
</evidence>